<keyword evidence="4" id="KW-0472">Membrane</keyword>
<dbReference type="OrthoDB" id="3936451at2759"/>
<organism evidence="8 9">
    <name type="scientific">Fusarium flagelliforme</name>
    <dbReference type="NCBI Taxonomy" id="2675880"/>
    <lineage>
        <taxon>Eukaryota</taxon>
        <taxon>Fungi</taxon>
        <taxon>Dikarya</taxon>
        <taxon>Ascomycota</taxon>
        <taxon>Pezizomycotina</taxon>
        <taxon>Sordariomycetes</taxon>
        <taxon>Hypocreomycetidae</taxon>
        <taxon>Hypocreales</taxon>
        <taxon>Nectriaceae</taxon>
        <taxon>Fusarium</taxon>
        <taxon>Fusarium incarnatum-equiseti species complex</taxon>
    </lineage>
</organism>
<comment type="caution">
    <text evidence="8">The sequence shown here is derived from an EMBL/GenBank/DDBJ whole genome shotgun (WGS) entry which is preliminary data.</text>
</comment>
<comment type="similarity">
    <text evidence="5">Belongs to the SAT4 family.</text>
</comment>
<evidence type="ECO:0000256" key="4">
    <source>
        <dbReference type="ARBA" id="ARBA00023136"/>
    </source>
</evidence>
<evidence type="ECO:0000256" key="3">
    <source>
        <dbReference type="ARBA" id="ARBA00022989"/>
    </source>
</evidence>
<dbReference type="AlphaFoldDB" id="A0A395MZY1"/>
<dbReference type="PANTHER" id="PTHR33048">
    <property type="entry name" value="PTH11-LIKE INTEGRAL MEMBRANE PROTEIN (AFU_ORTHOLOGUE AFUA_5G11245)"/>
    <property type="match status" value="1"/>
</dbReference>
<keyword evidence="9" id="KW-1185">Reference proteome</keyword>
<reference evidence="8 9" key="1">
    <citation type="journal article" date="2018" name="PLoS Pathog.">
        <title>Evolution of structural diversity of trichothecenes, a family of toxins produced by plant pathogenic and entomopathogenic fungi.</title>
        <authorList>
            <person name="Proctor R.H."/>
            <person name="McCormick S.P."/>
            <person name="Kim H.S."/>
            <person name="Cardoza R.E."/>
            <person name="Stanley A.M."/>
            <person name="Lindo L."/>
            <person name="Kelly A."/>
            <person name="Brown D.W."/>
            <person name="Lee T."/>
            <person name="Vaughan M.M."/>
            <person name="Alexander N.J."/>
            <person name="Busman M."/>
            <person name="Gutierrez S."/>
        </authorList>
    </citation>
    <scope>NUCLEOTIDE SEQUENCE [LARGE SCALE GENOMIC DNA]</scope>
    <source>
        <strain evidence="8 9">NRRL 13405</strain>
    </source>
</reference>
<protein>
    <recommendedName>
        <fullName evidence="7">Rhodopsin domain-containing protein</fullName>
    </recommendedName>
</protein>
<evidence type="ECO:0000313" key="9">
    <source>
        <dbReference type="Proteomes" id="UP000265631"/>
    </source>
</evidence>
<gene>
    <name evidence="8" type="ORF">FIE12Z_2420</name>
</gene>
<name>A0A395MZY1_9HYPO</name>
<dbReference type="InterPro" id="IPR052337">
    <property type="entry name" value="SAT4-like"/>
</dbReference>
<dbReference type="InterPro" id="IPR049326">
    <property type="entry name" value="Rhodopsin_dom_fungi"/>
</dbReference>
<dbReference type="GO" id="GO:0016020">
    <property type="term" value="C:membrane"/>
    <property type="evidence" value="ECO:0007669"/>
    <property type="project" value="UniProtKB-SubCell"/>
</dbReference>
<dbReference type="EMBL" id="PXXK01000047">
    <property type="protein sequence ID" value="RFN53270.1"/>
    <property type="molecule type" value="Genomic_DNA"/>
</dbReference>
<dbReference type="Pfam" id="PF20684">
    <property type="entry name" value="Fung_rhodopsin"/>
    <property type="match status" value="1"/>
</dbReference>
<feature type="compositionally biased region" description="Basic and acidic residues" evidence="6">
    <location>
        <begin position="347"/>
        <end position="362"/>
    </location>
</feature>
<sequence>MAIETRAAEIAGTAYAFLILSTIATCLRVYCRGFVIKAFAMDDWFAVIAQFMFIVYGAYCITGVHYGTGLHVKDMEPGHVTKAMQMWWTCEPTYVLANMALKASIAIFLLRICVTRTHRMIIYIATGVTELYSLFFFLLFILQCRPTSLFWLRVTANPPAGSCLDATIVANVFYGYSAISCASDWTYSILPMFLVWKLQMSKRTKISVVAILAAGAIASSATIIRFPYLNSLTDIDDFLYSTSDVAIWSSVETGLGITASAVATLRPLLRNFLGQGSSAEGAGNSARPWQRTGGSNHPTGGYLRSTGPNGEEAFDLHDTSSKRIGVTTIIDHGDDSKGSDSGFKRSSRSDESDSVAELRDWNTSDSDLAGTADKNGQQRPEKGWNVLVKKTVTQTRGSDMA</sequence>
<keyword evidence="2" id="KW-0812">Transmembrane</keyword>
<feature type="domain" description="Rhodopsin" evidence="7">
    <location>
        <begin position="27"/>
        <end position="270"/>
    </location>
</feature>
<evidence type="ECO:0000256" key="2">
    <source>
        <dbReference type="ARBA" id="ARBA00022692"/>
    </source>
</evidence>
<dbReference type="PANTHER" id="PTHR33048:SF96">
    <property type="entry name" value="INTEGRAL MEMBRANE PROTEIN"/>
    <property type="match status" value="1"/>
</dbReference>
<evidence type="ECO:0000256" key="5">
    <source>
        <dbReference type="ARBA" id="ARBA00038359"/>
    </source>
</evidence>
<proteinExistence type="inferred from homology"/>
<evidence type="ECO:0000256" key="1">
    <source>
        <dbReference type="ARBA" id="ARBA00004141"/>
    </source>
</evidence>
<evidence type="ECO:0000313" key="8">
    <source>
        <dbReference type="EMBL" id="RFN53270.1"/>
    </source>
</evidence>
<feature type="compositionally biased region" description="Polar residues" evidence="6">
    <location>
        <begin position="391"/>
        <end position="401"/>
    </location>
</feature>
<accession>A0A395MZY1</accession>
<evidence type="ECO:0000259" key="7">
    <source>
        <dbReference type="Pfam" id="PF20684"/>
    </source>
</evidence>
<comment type="subcellular location">
    <subcellularLocation>
        <location evidence="1">Membrane</location>
        <topology evidence="1">Multi-pass membrane protein</topology>
    </subcellularLocation>
</comment>
<evidence type="ECO:0000256" key="6">
    <source>
        <dbReference type="SAM" id="MobiDB-lite"/>
    </source>
</evidence>
<keyword evidence="3" id="KW-1133">Transmembrane helix</keyword>
<dbReference type="Proteomes" id="UP000265631">
    <property type="component" value="Unassembled WGS sequence"/>
</dbReference>
<feature type="region of interest" description="Disordered" evidence="6">
    <location>
        <begin position="279"/>
        <end position="401"/>
    </location>
</feature>